<name>A0A8H4VM43_9AGAR</name>
<protein>
    <recommendedName>
        <fullName evidence="1">VWFA domain-containing protein</fullName>
    </recommendedName>
</protein>
<dbReference type="InterPro" id="IPR036465">
    <property type="entry name" value="vWFA_dom_sf"/>
</dbReference>
<feature type="domain" description="VWFA" evidence="1">
    <location>
        <begin position="361"/>
        <end position="550"/>
    </location>
</feature>
<dbReference type="AlphaFoldDB" id="A0A8H4VM43"/>
<evidence type="ECO:0000313" key="3">
    <source>
        <dbReference type="Proteomes" id="UP000521872"/>
    </source>
</evidence>
<organism evidence="2 3">
    <name type="scientific">Agrocybe pediades</name>
    <dbReference type="NCBI Taxonomy" id="84607"/>
    <lineage>
        <taxon>Eukaryota</taxon>
        <taxon>Fungi</taxon>
        <taxon>Dikarya</taxon>
        <taxon>Basidiomycota</taxon>
        <taxon>Agaricomycotina</taxon>
        <taxon>Agaricomycetes</taxon>
        <taxon>Agaricomycetidae</taxon>
        <taxon>Agaricales</taxon>
        <taxon>Agaricineae</taxon>
        <taxon>Strophariaceae</taxon>
        <taxon>Agrocybe</taxon>
    </lineage>
</organism>
<dbReference type="EMBL" id="JAACJL010000046">
    <property type="protein sequence ID" value="KAF4613110.1"/>
    <property type="molecule type" value="Genomic_DNA"/>
</dbReference>
<dbReference type="PANTHER" id="PTHR34706:SF1">
    <property type="entry name" value="VWFA DOMAIN-CONTAINING PROTEIN"/>
    <property type="match status" value="1"/>
</dbReference>
<dbReference type="Proteomes" id="UP000521872">
    <property type="component" value="Unassembled WGS sequence"/>
</dbReference>
<gene>
    <name evidence="2" type="ORF">D9613_011187</name>
</gene>
<evidence type="ECO:0000259" key="1">
    <source>
        <dbReference type="PROSITE" id="PS50234"/>
    </source>
</evidence>
<dbReference type="SUPFAM" id="SSF50370">
    <property type="entry name" value="Ricin B-like lectins"/>
    <property type="match status" value="1"/>
</dbReference>
<evidence type="ECO:0000313" key="2">
    <source>
        <dbReference type="EMBL" id="KAF4613110.1"/>
    </source>
</evidence>
<sequence length="558" mass="61197">MTFVAEKFLPTGTYVVINVKHDLSIAYRDALGHTGNGGLTSGWGESIQWNITLLSQKKWIIESAFSGFSADLPIDVEEDDEIATKAAHEKPHQWVIKQRQEDPDTYLIYSPTATGLFWSLQSSQEGATPQLVGDSTDASTWWRFKTDSSPAPKVVHDYSTPLSVIRPTAHPHAEKHKVAITIPPGWLTTISAVSLGQCLNLIRIQRKVRGALEAQDLTSSWEAVGQVMTLDASASANSHPMHAVSDTATVLVLEFYHAKSNNTVTDPLRLAGKEEFASNLTICSALRPTDYRSFSDYETFYIFDGQGPALNAIATVHISVKVFVDLDDPGKPVPGTVQSGYDVHLDLPRPRFMDEYLDNYNIIFVVDDSGSMSGDKWRQVREALSQIGNEAMQYDADGVDICFLNSSVVGKRIKSQEELWDAYDQVQPSNGTPTGAKLNEILGGIISKLNGAINTSQYGQIKPVDIIVLTDGAPTDDPGAVIQAAARRLDQGKHHPNCVGIQFVQIGNDYGADRALQALCKGPVRNMVDTVPFVKRFTPERLKRVLLGALHPSIRAKI</sequence>
<dbReference type="PROSITE" id="PS50234">
    <property type="entry name" value="VWFA"/>
    <property type="match status" value="1"/>
</dbReference>
<keyword evidence="3" id="KW-1185">Reference proteome</keyword>
<dbReference type="InterPro" id="IPR035992">
    <property type="entry name" value="Ricin_B-like_lectins"/>
</dbReference>
<dbReference type="PANTHER" id="PTHR34706">
    <property type="entry name" value="SLR1338 PROTEIN"/>
    <property type="match status" value="1"/>
</dbReference>
<dbReference type="Gene3D" id="2.80.10.50">
    <property type="match status" value="1"/>
</dbReference>
<dbReference type="Gene3D" id="3.40.50.410">
    <property type="entry name" value="von Willebrand factor, type A domain"/>
    <property type="match status" value="1"/>
</dbReference>
<comment type="caution">
    <text evidence="2">The sequence shown here is derived from an EMBL/GenBank/DDBJ whole genome shotgun (WGS) entry which is preliminary data.</text>
</comment>
<dbReference type="InterPro" id="IPR002035">
    <property type="entry name" value="VWF_A"/>
</dbReference>
<reference evidence="2 3" key="1">
    <citation type="submission" date="2019-12" db="EMBL/GenBank/DDBJ databases">
        <authorList>
            <person name="Floudas D."/>
            <person name="Bentzer J."/>
            <person name="Ahren D."/>
            <person name="Johansson T."/>
            <person name="Persson P."/>
            <person name="Tunlid A."/>
        </authorList>
    </citation>
    <scope>NUCLEOTIDE SEQUENCE [LARGE SCALE GENOMIC DNA]</scope>
    <source>
        <strain evidence="2 3">CBS 102.39</strain>
    </source>
</reference>
<dbReference type="Pfam" id="PF00092">
    <property type="entry name" value="VWA"/>
    <property type="match status" value="1"/>
</dbReference>
<dbReference type="SUPFAM" id="SSF53300">
    <property type="entry name" value="vWA-like"/>
    <property type="match status" value="1"/>
</dbReference>
<proteinExistence type="predicted"/>
<accession>A0A8H4VM43</accession>
<dbReference type="SMART" id="SM00327">
    <property type="entry name" value="VWA"/>
    <property type="match status" value="1"/>
</dbReference>